<evidence type="ECO:0000313" key="2">
    <source>
        <dbReference type="EMBL" id="KOM57544.1"/>
    </source>
</evidence>
<feature type="region of interest" description="Disordered" evidence="1">
    <location>
        <begin position="220"/>
        <end position="239"/>
    </location>
</feature>
<name>A0A0L9VS28_PHAAN</name>
<dbReference type="Proteomes" id="UP000053144">
    <property type="component" value="Chromosome 11"/>
</dbReference>
<accession>A0A0L9VS28</accession>
<gene>
    <name evidence="2" type="ORF">LR48_Vigan11g057700</name>
</gene>
<evidence type="ECO:0000313" key="3">
    <source>
        <dbReference type="Proteomes" id="UP000053144"/>
    </source>
</evidence>
<dbReference type="EMBL" id="CM003381">
    <property type="protein sequence ID" value="KOM57544.1"/>
    <property type="molecule type" value="Genomic_DNA"/>
</dbReference>
<protein>
    <submittedName>
        <fullName evidence="2">Uncharacterized protein</fullName>
    </submittedName>
</protein>
<feature type="region of interest" description="Disordered" evidence="1">
    <location>
        <begin position="72"/>
        <end position="93"/>
    </location>
</feature>
<reference evidence="3" key="1">
    <citation type="journal article" date="2015" name="Proc. Natl. Acad. Sci. U.S.A.">
        <title>Genome sequencing of adzuki bean (Vigna angularis) provides insight into high starch and low fat accumulation and domestication.</title>
        <authorList>
            <person name="Yang K."/>
            <person name="Tian Z."/>
            <person name="Chen C."/>
            <person name="Luo L."/>
            <person name="Zhao B."/>
            <person name="Wang Z."/>
            <person name="Yu L."/>
            <person name="Li Y."/>
            <person name="Sun Y."/>
            <person name="Li W."/>
            <person name="Chen Y."/>
            <person name="Li Y."/>
            <person name="Zhang Y."/>
            <person name="Ai D."/>
            <person name="Zhao J."/>
            <person name="Shang C."/>
            <person name="Ma Y."/>
            <person name="Wu B."/>
            <person name="Wang M."/>
            <person name="Gao L."/>
            <person name="Sun D."/>
            <person name="Zhang P."/>
            <person name="Guo F."/>
            <person name="Wang W."/>
            <person name="Li Y."/>
            <person name="Wang J."/>
            <person name="Varshney R.K."/>
            <person name="Wang J."/>
            <person name="Ling H.Q."/>
            <person name="Wan P."/>
        </authorList>
    </citation>
    <scope>NUCLEOTIDE SEQUENCE</scope>
    <source>
        <strain evidence="3">cv. Jingnong 6</strain>
    </source>
</reference>
<proteinExistence type="predicted"/>
<feature type="region of interest" description="Disordered" evidence="1">
    <location>
        <begin position="282"/>
        <end position="312"/>
    </location>
</feature>
<feature type="compositionally biased region" description="Polar residues" evidence="1">
    <location>
        <begin position="225"/>
        <end position="239"/>
    </location>
</feature>
<dbReference type="Gramene" id="KOM57544">
    <property type="protein sequence ID" value="KOM57544"/>
    <property type="gene ID" value="LR48_Vigan11g057700"/>
</dbReference>
<organism evidence="2 3">
    <name type="scientific">Phaseolus angularis</name>
    <name type="common">Azuki bean</name>
    <name type="synonym">Vigna angularis</name>
    <dbReference type="NCBI Taxonomy" id="3914"/>
    <lineage>
        <taxon>Eukaryota</taxon>
        <taxon>Viridiplantae</taxon>
        <taxon>Streptophyta</taxon>
        <taxon>Embryophyta</taxon>
        <taxon>Tracheophyta</taxon>
        <taxon>Spermatophyta</taxon>
        <taxon>Magnoliopsida</taxon>
        <taxon>eudicotyledons</taxon>
        <taxon>Gunneridae</taxon>
        <taxon>Pentapetalae</taxon>
        <taxon>rosids</taxon>
        <taxon>fabids</taxon>
        <taxon>Fabales</taxon>
        <taxon>Fabaceae</taxon>
        <taxon>Papilionoideae</taxon>
        <taxon>50 kb inversion clade</taxon>
        <taxon>NPAAA clade</taxon>
        <taxon>indigoferoid/millettioid clade</taxon>
        <taxon>Phaseoleae</taxon>
        <taxon>Vigna</taxon>
    </lineage>
</organism>
<sequence length="550" mass="60368">MRGGVDFIFGVHIEMAHVKEVLNHLALSSRFLAHGLHIHSTVQQLGGAHGRSSARGGSIISSNNLVSTRLASKAAANDPHPGSPAATKKEQRPRGIFGQQLWRCFTVMAQGRSEAAGPAACGGNRREVQQRPAHIQGETRLGERGQQHTAHTWCIQQAASAHVKEVAKRRSTSSSVQATHGLYVLLTEMAHESLHVQHAGSRLEQQQHTLGLGEAAVADSEKWNDNSSKTAQHSSLRHTSIPFSQSERILSANFSTLSPLPPFHILGSASLEVHLHSLFLGNSQQMAPPKSTQEKKRKTTRGSSSRSQPSEALEENLVLNYDQDHFNSEANSDRFHQNIMSRALLPERRIELKPGEYDHIQEELEKRKWNFVLANLPDEIDEVLVKEFYANAWNPTTLSLTLESPKCEASYYLDHDLIASTLCLPGYGYQLGTSGTPVVYGIMTGIDMDVGAYISQEIALIADNDTCKLGFPTLVIALCKASGVAGVSDITLKLQPPLNKKFFDRNCINKGELSAMNAPLPVPPPRRNIRAARPPIAPFVPSPDLFSHYM</sequence>
<dbReference type="AlphaFoldDB" id="A0A0L9VS28"/>
<evidence type="ECO:0000256" key="1">
    <source>
        <dbReference type="SAM" id="MobiDB-lite"/>
    </source>
</evidence>